<organism evidence="2 3">
    <name type="scientific">Agaribacillus aureus</name>
    <dbReference type="NCBI Taxonomy" id="3051825"/>
    <lineage>
        <taxon>Bacteria</taxon>
        <taxon>Pseudomonadati</taxon>
        <taxon>Bacteroidota</taxon>
        <taxon>Cytophagia</taxon>
        <taxon>Cytophagales</taxon>
        <taxon>Splendidivirgaceae</taxon>
        <taxon>Agaribacillus</taxon>
    </lineage>
</organism>
<evidence type="ECO:0000313" key="3">
    <source>
        <dbReference type="Proteomes" id="UP001172083"/>
    </source>
</evidence>
<proteinExistence type="predicted"/>
<dbReference type="RefSeq" id="WP_346757452.1">
    <property type="nucleotide sequence ID" value="NZ_JAUJEB010000001.1"/>
</dbReference>
<comment type="caution">
    <text evidence="2">The sequence shown here is derived from an EMBL/GenBank/DDBJ whole genome shotgun (WGS) entry which is preliminary data.</text>
</comment>
<gene>
    <name evidence="2" type="ORF">QQ020_08700</name>
</gene>
<dbReference type="EMBL" id="JAUJEB010000001">
    <property type="protein sequence ID" value="MDN5212128.1"/>
    <property type="molecule type" value="Genomic_DNA"/>
</dbReference>
<dbReference type="Gene3D" id="1.10.390.10">
    <property type="entry name" value="Neutral Protease Domain 2"/>
    <property type="match status" value="1"/>
</dbReference>
<dbReference type="EC" id="3.4.11.-" evidence="2"/>
<dbReference type="InterPro" id="IPR034015">
    <property type="entry name" value="M1_LTA4H"/>
</dbReference>
<feature type="domain" description="Peptidase M1 membrane alanine aminopeptidase" evidence="1">
    <location>
        <begin position="302"/>
        <end position="497"/>
    </location>
</feature>
<dbReference type="GO" id="GO:0004177">
    <property type="term" value="F:aminopeptidase activity"/>
    <property type="evidence" value="ECO:0007669"/>
    <property type="project" value="UniProtKB-KW"/>
</dbReference>
<evidence type="ECO:0000259" key="1">
    <source>
        <dbReference type="Pfam" id="PF01433"/>
    </source>
</evidence>
<name>A0ABT8L338_9BACT</name>
<dbReference type="PANTHER" id="PTHR45726:SF3">
    <property type="entry name" value="LEUKOTRIENE A-4 HYDROLASE"/>
    <property type="match status" value="1"/>
</dbReference>
<dbReference type="PANTHER" id="PTHR45726">
    <property type="entry name" value="LEUKOTRIENE A-4 HYDROLASE"/>
    <property type="match status" value="1"/>
</dbReference>
<keyword evidence="3" id="KW-1185">Reference proteome</keyword>
<dbReference type="InterPro" id="IPR027268">
    <property type="entry name" value="Peptidase_M4/M1_CTD_sf"/>
</dbReference>
<evidence type="ECO:0000313" key="2">
    <source>
        <dbReference type="EMBL" id="MDN5212128.1"/>
    </source>
</evidence>
<keyword evidence="2" id="KW-0378">Hydrolase</keyword>
<reference evidence="2" key="1">
    <citation type="submission" date="2023-06" db="EMBL/GenBank/DDBJ databases">
        <title>Genomic of Agaribacillus aureum.</title>
        <authorList>
            <person name="Wang G."/>
        </authorList>
    </citation>
    <scope>NUCLEOTIDE SEQUENCE</scope>
    <source>
        <strain evidence="2">BMA12</strain>
    </source>
</reference>
<accession>A0ABT8L338</accession>
<keyword evidence="2" id="KW-0645">Protease</keyword>
<dbReference type="Proteomes" id="UP001172083">
    <property type="component" value="Unassembled WGS sequence"/>
</dbReference>
<keyword evidence="2" id="KW-0031">Aminopeptidase</keyword>
<dbReference type="CDD" id="cd09604">
    <property type="entry name" value="M1_APN_like"/>
    <property type="match status" value="1"/>
</dbReference>
<dbReference type="InterPro" id="IPR014782">
    <property type="entry name" value="Peptidase_M1_dom"/>
</dbReference>
<dbReference type="Pfam" id="PF01433">
    <property type="entry name" value="Peptidase_M1"/>
    <property type="match status" value="1"/>
</dbReference>
<sequence length="615" mass="70696">MRAQIPLKFTLLIFFLVLSLNGLSQSDRWQQGVAYKMEIDMDVKSHQFKGAQELVYFNNSPDTLTNVYYHLYFNAFQPGSMMDVRSRNISDPDARVRDRISKLGPDEIGFQKILSLKQNGKPVAMEVAGTILEVTLNEPIMPNTKAVFNMDFEAQVPRQIRRSGRDNAEGIDYSMSQWYPKMAEYDYMGWHANPYIAREFHGVWGDFDVKITIDPSYVIGGTGYLQNPNEVGHGYEDPGTKVSKHKDKITWHFKAENVMDFVWAADPDYTHDIAKVPDGPTLHFLYQKDKNTEKNWAMLPELTVKAFQYMSKRFGKYPYKQYSVIQGGDGGMEYPMATLITGNRSMSGLLGVTVHELIHSWFQHLLGTNESLYAWMDEGFTTFASNETLRHLSNSAGANSQKGTYLGYRGLVNRGMEEPSSLHADHFNTNQAYSTSAYLKGAIFLNQLSYIVGQENFDKGMLRYFHTWKFKHPNPNDFIRIMEKESGMILDWYLNYWIYTTKTIDYGIKSVVENKQSTTVTLERIGEIPMPIDLEVTYTNGSKETYYIPLRIMRNAKKNDRGTNLRLQPDWPWTNPQYSLEIPEKLSKISSIKIDPSGRLADLNDKNNTYQSDSK</sequence>
<protein>
    <submittedName>
        <fullName evidence="2">M1 family metallopeptidase</fullName>
        <ecNumber evidence="2">3.4.11.-</ecNumber>
    </submittedName>
</protein>
<dbReference type="SUPFAM" id="SSF55486">
    <property type="entry name" value="Metalloproteases ('zincins'), catalytic domain"/>
    <property type="match status" value="1"/>
</dbReference>